<comment type="similarity">
    <text evidence="1 5">Belongs to the bacterial ribosomal protein bL32 family.</text>
</comment>
<dbReference type="PANTHER" id="PTHR35534:SF1">
    <property type="entry name" value="LARGE RIBOSOMAL SUBUNIT PROTEIN BL32"/>
    <property type="match status" value="1"/>
</dbReference>
<protein>
    <recommendedName>
        <fullName evidence="4 5">Large ribosomal subunit protein bL32</fullName>
    </recommendedName>
</protein>
<dbReference type="HOGENOM" id="CLU_129084_1_0_12"/>
<name>A0A0E2E1Y4_TREDN</name>
<dbReference type="EMBL" id="AGDV01000021">
    <property type="protein sequence ID" value="EMB30708.1"/>
    <property type="molecule type" value="Genomic_DNA"/>
</dbReference>
<dbReference type="PATRIC" id="fig|999432.5.peg.2488"/>
<evidence type="ECO:0000256" key="4">
    <source>
        <dbReference type="ARBA" id="ARBA00035178"/>
    </source>
</evidence>
<dbReference type="SUPFAM" id="SSF57829">
    <property type="entry name" value="Zn-binding ribosomal proteins"/>
    <property type="match status" value="1"/>
</dbReference>
<dbReference type="PANTHER" id="PTHR35534">
    <property type="entry name" value="50S RIBOSOMAL PROTEIN L32"/>
    <property type="match status" value="1"/>
</dbReference>
<organism evidence="6">
    <name type="scientific">Treponema denticola H-22</name>
    <dbReference type="NCBI Taxonomy" id="999432"/>
    <lineage>
        <taxon>Bacteria</taxon>
        <taxon>Pseudomonadati</taxon>
        <taxon>Spirochaetota</taxon>
        <taxon>Spirochaetia</taxon>
        <taxon>Spirochaetales</taxon>
        <taxon>Treponemataceae</taxon>
        <taxon>Treponema</taxon>
    </lineage>
</organism>
<dbReference type="InterPro" id="IPR044957">
    <property type="entry name" value="Ribosomal_bL32_bact"/>
</dbReference>
<dbReference type="Pfam" id="PF01783">
    <property type="entry name" value="Ribosomal_L32p"/>
    <property type="match status" value="1"/>
</dbReference>
<evidence type="ECO:0000313" key="6">
    <source>
        <dbReference type="EMBL" id="EMB30708.1"/>
    </source>
</evidence>
<keyword evidence="2 5" id="KW-0689">Ribosomal protein</keyword>
<dbReference type="GO" id="GO:0006412">
    <property type="term" value="P:translation"/>
    <property type="evidence" value="ECO:0007669"/>
    <property type="project" value="UniProtKB-UniRule"/>
</dbReference>
<gene>
    <name evidence="5" type="primary">rpmF</name>
    <name evidence="6" type="ORF">HMPREF9726_02393</name>
</gene>
<dbReference type="NCBIfam" id="TIGR01031">
    <property type="entry name" value="rpmF_bact"/>
    <property type="match status" value="1"/>
</dbReference>
<dbReference type="HAMAP" id="MF_00340">
    <property type="entry name" value="Ribosomal_bL32"/>
    <property type="match status" value="1"/>
</dbReference>
<comment type="caution">
    <text evidence="6">The sequence shown here is derived from an EMBL/GenBank/DDBJ whole genome shotgun (WGS) entry which is preliminary data.</text>
</comment>
<evidence type="ECO:0000256" key="3">
    <source>
        <dbReference type="ARBA" id="ARBA00023274"/>
    </source>
</evidence>
<evidence type="ECO:0000256" key="5">
    <source>
        <dbReference type="HAMAP-Rule" id="MF_00340"/>
    </source>
</evidence>
<evidence type="ECO:0000256" key="2">
    <source>
        <dbReference type="ARBA" id="ARBA00022980"/>
    </source>
</evidence>
<sequence length="62" mass="6935">MAVPRANTSKARTRRRRGVNMRLQAPNLVECSGCGNLIMPHHVCPKCGFYKGKQVINPDKLD</sequence>
<accession>A0A0E2E1Y4</accession>
<dbReference type="GO" id="GO:0015934">
    <property type="term" value="C:large ribosomal subunit"/>
    <property type="evidence" value="ECO:0007669"/>
    <property type="project" value="InterPro"/>
</dbReference>
<proteinExistence type="inferred from homology"/>
<dbReference type="InterPro" id="IPR002677">
    <property type="entry name" value="Ribosomal_bL32"/>
</dbReference>
<dbReference type="GO" id="GO:0003735">
    <property type="term" value="F:structural constituent of ribosome"/>
    <property type="evidence" value="ECO:0007669"/>
    <property type="project" value="InterPro"/>
</dbReference>
<dbReference type="Proteomes" id="UP000011705">
    <property type="component" value="Chromosome"/>
</dbReference>
<keyword evidence="3 5" id="KW-0687">Ribonucleoprotein</keyword>
<dbReference type="RefSeq" id="WP_002670496.1">
    <property type="nucleotide sequence ID" value="NZ_CM001795.1"/>
</dbReference>
<dbReference type="GeneID" id="2740965"/>
<dbReference type="AlphaFoldDB" id="A0A0E2E1Y4"/>
<reference evidence="6" key="1">
    <citation type="submission" date="2012-01" db="EMBL/GenBank/DDBJ databases">
        <title>The Genome Sequence of Treponema denticola H-22.</title>
        <authorList>
            <consortium name="The Broad Institute Genome Sequencing Platform"/>
            <person name="Earl A."/>
            <person name="Ward D."/>
            <person name="Feldgarden M."/>
            <person name="Gevers D."/>
            <person name="Blanton J.M."/>
            <person name="Fenno C.J."/>
            <person name="Baranova O.V."/>
            <person name="Mathney J."/>
            <person name="Dewhirst F.E."/>
            <person name="Izard J."/>
            <person name="Young S.K."/>
            <person name="Zeng Q."/>
            <person name="Gargeya S."/>
            <person name="Fitzgerald M."/>
            <person name="Haas B."/>
            <person name="Abouelleil A."/>
            <person name="Alvarado L."/>
            <person name="Arachchi H.M."/>
            <person name="Berlin A."/>
            <person name="Chapman S.B."/>
            <person name="Gearin G."/>
            <person name="Goldberg J."/>
            <person name="Griggs A."/>
            <person name="Gujja S."/>
            <person name="Hansen M."/>
            <person name="Heiman D."/>
            <person name="Howarth C."/>
            <person name="Larimer J."/>
            <person name="Lui A."/>
            <person name="MacDonald P.J.P."/>
            <person name="McCowen C."/>
            <person name="Montmayeur A."/>
            <person name="Murphy C."/>
            <person name="Neiman D."/>
            <person name="Pearson M."/>
            <person name="Priest M."/>
            <person name="Roberts A."/>
            <person name="Saif S."/>
            <person name="Shea T."/>
            <person name="Sisk P."/>
            <person name="Stolte C."/>
            <person name="Sykes S."/>
            <person name="Wortman J."/>
            <person name="Nusbaum C."/>
            <person name="Birren B."/>
        </authorList>
    </citation>
    <scope>NUCLEOTIDE SEQUENCE [LARGE SCALE GENOMIC DNA]</scope>
    <source>
        <strain evidence="6">H-22</strain>
    </source>
</reference>
<dbReference type="InterPro" id="IPR011332">
    <property type="entry name" value="Ribosomal_zn-bd"/>
</dbReference>
<evidence type="ECO:0000256" key="1">
    <source>
        <dbReference type="ARBA" id="ARBA00008560"/>
    </source>
</evidence>
<dbReference type="SMR" id="A0A0E2E1Y4"/>